<evidence type="ECO:0000313" key="3">
    <source>
        <dbReference type="Proteomes" id="UP000050973"/>
    </source>
</evidence>
<organism evidence="2 3">
    <name type="scientific">Limosilactobacillus oris DSM 4864</name>
    <dbReference type="NCBI Taxonomy" id="1423779"/>
    <lineage>
        <taxon>Bacteria</taxon>
        <taxon>Bacillati</taxon>
        <taxon>Bacillota</taxon>
        <taxon>Bacilli</taxon>
        <taxon>Lactobacillales</taxon>
        <taxon>Lactobacillaceae</taxon>
        <taxon>Limosilactobacillus</taxon>
    </lineage>
</organism>
<reference evidence="2 3" key="1">
    <citation type="journal article" date="2015" name="Genome Announc.">
        <title>Expanding the biotechnology potential of lactobacilli through comparative genomics of 213 strains and associated genera.</title>
        <authorList>
            <person name="Sun Z."/>
            <person name="Harris H.M."/>
            <person name="McCann A."/>
            <person name="Guo C."/>
            <person name="Argimon S."/>
            <person name="Zhang W."/>
            <person name="Yang X."/>
            <person name="Jeffery I.B."/>
            <person name="Cooney J.C."/>
            <person name="Kagawa T.F."/>
            <person name="Liu W."/>
            <person name="Song Y."/>
            <person name="Salvetti E."/>
            <person name="Wrobel A."/>
            <person name="Rasinkangas P."/>
            <person name="Parkhill J."/>
            <person name="Rea M.C."/>
            <person name="O'Sullivan O."/>
            <person name="Ritari J."/>
            <person name="Douillard F.P."/>
            <person name="Paul Ross R."/>
            <person name="Yang R."/>
            <person name="Briner A.E."/>
            <person name="Felis G.E."/>
            <person name="de Vos W.M."/>
            <person name="Barrangou R."/>
            <person name="Klaenhammer T.R."/>
            <person name="Caufield P.W."/>
            <person name="Cui Y."/>
            <person name="Zhang H."/>
            <person name="O'Toole P.W."/>
        </authorList>
    </citation>
    <scope>NUCLEOTIDE SEQUENCE [LARGE SCALE GENOMIC DNA]</scope>
    <source>
        <strain evidence="2 3">DSM 4864</strain>
    </source>
</reference>
<name>A0A0R1WM47_9LACO</name>
<comment type="caution">
    <text evidence="2">The sequence shown here is derived from an EMBL/GenBank/DDBJ whole genome shotgun (WGS) entry which is preliminary data.</text>
</comment>
<feature type="compositionally biased region" description="Acidic residues" evidence="1">
    <location>
        <begin position="75"/>
        <end position="84"/>
    </location>
</feature>
<dbReference type="EMBL" id="AZGE01000005">
    <property type="protein sequence ID" value="KRM16150.1"/>
    <property type="molecule type" value="Genomic_DNA"/>
</dbReference>
<evidence type="ECO:0000256" key="1">
    <source>
        <dbReference type="SAM" id="MobiDB-lite"/>
    </source>
</evidence>
<dbReference type="Proteomes" id="UP000050973">
    <property type="component" value="Unassembled WGS sequence"/>
</dbReference>
<protein>
    <submittedName>
        <fullName evidence="2">Uncharacterized protein</fullName>
    </submittedName>
</protein>
<accession>A0A0R1WM47</accession>
<evidence type="ECO:0000313" key="2">
    <source>
        <dbReference type="EMBL" id="KRM16150.1"/>
    </source>
</evidence>
<feature type="region of interest" description="Disordered" evidence="1">
    <location>
        <begin position="71"/>
        <end position="93"/>
    </location>
</feature>
<sequence length="93" mass="10425">MRKTANQIKLHTTDLPTSLDQDFYDDLVENFRLIEQALNNFNSEINSLNGQFNELNKDEIQTELINDAGITVTDNDGETSDIDISDTGSSEIS</sequence>
<dbReference type="AlphaFoldDB" id="A0A0R1WM47"/>
<gene>
    <name evidence="2" type="ORF">FC49_GL001566</name>
</gene>
<proteinExistence type="predicted"/>
<dbReference type="PATRIC" id="fig|1423779.3.peg.1623"/>